<evidence type="ECO:0000256" key="1">
    <source>
        <dbReference type="SAM" id="MobiDB-lite"/>
    </source>
</evidence>
<evidence type="ECO:0000313" key="2">
    <source>
        <dbReference type="EMBL" id="KAL2803110.1"/>
    </source>
</evidence>
<reference evidence="2 3" key="1">
    <citation type="submission" date="2024-07" db="EMBL/GenBank/DDBJ databases">
        <title>Section-level genome sequencing and comparative genomics of Aspergillus sections Usti and Cavernicolus.</title>
        <authorList>
            <consortium name="Lawrence Berkeley National Laboratory"/>
            <person name="Nybo J.L."/>
            <person name="Vesth T.C."/>
            <person name="Theobald S."/>
            <person name="Frisvad J.C."/>
            <person name="Larsen T.O."/>
            <person name="Kjaerboelling I."/>
            <person name="Rothschild-Mancinelli K."/>
            <person name="Lyhne E.K."/>
            <person name="Kogle M.E."/>
            <person name="Barry K."/>
            <person name="Clum A."/>
            <person name="Na H."/>
            <person name="Ledsgaard L."/>
            <person name="Lin J."/>
            <person name="Lipzen A."/>
            <person name="Kuo A."/>
            <person name="Riley R."/>
            <person name="Mondo S."/>
            <person name="Labutti K."/>
            <person name="Haridas S."/>
            <person name="Pangalinan J."/>
            <person name="Salamov A.A."/>
            <person name="Simmons B.A."/>
            <person name="Magnuson J.K."/>
            <person name="Chen J."/>
            <person name="Drula E."/>
            <person name="Henrissat B."/>
            <person name="Wiebenga A."/>
            <person name="Lubbers R.J."/>
            <person name="Gomes A.C."/>
            <person name="Makela M.R."/>
            <person name="Stajich J."/>
            <person name="Grigoriev I.V."/>
            <person name="Mortensen U.H."/>
            <person name="De Vries R.P."/>
            <person name="Baker S.E."/>
            <person name="Andersen M.R."/>
        </authorList>
    </citation>
    <scope>NUCLEOTIDE SEQUENCE [LARGE SCALE GENOMIC DNA]</scope>
    <source>
        <strain evidence="2 3">CBS 588.65</strain>
    </source>
</reference>
<accession>A0ABR4GVM2</accession>
<keyword evidence="3" id="KW-1185">Reference proteome</keyword>
<proteinExistence type="predicted"/>
<dbReference type="EMBL" id="JBFXLT010000151">
    <property type="protein sequence ID" value="KAL2803110.1"/>
    <property type="molecule type" value="Genomic_DNA"/>
</dbReference>
<feature type="region of interest" description="Disordered" evidence="1">
    <location>
        <begin position="73"/>
        <end position="110"/>
    </location>
</feature>
<comment type="caution">
    <text evidence="2">The sequence shown here is derived from an EMBL/GenBank/DDBJ whole genome shotgun (WGS) entry which is preliminary data.</text>
</comment>
<evidence type="ECO:0000313" key="3">
    <source>
        <dbReference type="Proteomes" id="UP001610334"/>
    </source>
</evidence>
<gene>
    <name evidence="2" type="ORF">BJX63DRAFT_413014</name>
</gene>
<sequence length="127" mass="13970">MNPASPVEGNMGGSRNPRGTSPPNSMSAKEPFHGRQNRTIMVTAWTALGGSGWKRILGCEVLPCRQVRDQANGFKATPTSQKTKEKRTSKANLEIPPDGWVRNQSPKMPPARAVCRWGTAAREMRRV</sequence>
<name>A0ABR4GVM2_9EURO</name>
<feature type="region of interest" description="Disordered" evidence="1">
    <location>
        <begin position="1"/>
        <end position="36"/>
    </location>
</feature>
<protein>
    <submittedName>
        <fullName evidence="2">Uncharacterized protein</fullName>
    </submittedName>
</protein>
<organism evidence="2 3">
    <name type="scientific">Aspergillus granulosus</name>
    <dbReference type="NCBI Taxonomy" id="176169"/>
    <lineage>
        <taxon>Eukaryota</taxon>
        <taxon>Fungi</taxon>
        <taxon>Dikarya</taxon>
        <taxon>Ascomycota</taxon>
        <taxon>Pezizomycotina</taxon>
        <taxon>Eurotiomycetes</taxon>
        <taxon>Eurotiomycetidae</taxon>
        <taxon>Eurotiales</taxon>
        <taxon>Aspergillaceae</taxon>
        <taxon>Aspergillus</taxon>
        <taxon>Aspergillus subgen. Nidulantes</taxon>
    </lineage>
</organism>
<dbReference type="Proteomes" id="UP001610334">
    <property type="component" value="Unassembled WGS sequence"/>
</dbReference>
<feature type="compositionally biased region" description="Polar residues" evidence="1">
    <location>
        <begin position="17"/>
        <end position="27"/>
    </location>
</feature>